<reference evidence="1" key="1">
    <citation type="journal article" date="2023" name="G3 (Bethesda)">
        <title>A reference genome for the long-term kleptoplast-retaining sea slug Elysia crispata morphotype clarki.</title>
        <authorList>
            <person name="Eastman K.E."/>
            <person name="Pendleton A.L."/>
            <person name="Shaikh M.A."/>
            <person name="Suttiyut T."/>
            <person name="Ogas R."/>
            <person name="Tomko P."/>
            <person name="Gavelis G."/>
            <person name="Widhalm J.R."/>
            <person name="Wisecaver J.H."/>
        </authorList>
    </citation>
    <scope>NUCLEOTIDE SEQUENCE</scope>
    <source>
        <strain evidence="1">ECLA1</strain>
    </source>
</reference>
<accession>A0AAE0ZDS2</accession>
<keyword evidence="2" id="KW-1185">Reference proteome</keyword>
<evidence type="ECO:0000313" key="2">
    <source>
        <dbReference type="Proteomes" id="UP001283361"/>
    </source>
</evidence>
<proteinExistence type="predicted"/>
<name>A0AAE0ZDS2_9GAST</name>
<sequence>MRLSFEHVGVFAVSHGIQSAPIHLTTSKQRSQALDELGVRSDRNDPHLEIKLLAQVSSLPAAAVKRIVEPHLVLSPLATLAGTLACLDHPALASFLIASDQFRAKFFMRFYEITDYFKWIW</sequence>
<evidence type="ECO:0000313" key="1">
    <source>
        <dbReference type="EMBL" id="KAK3767365.1"/>
    </source>
</evidence>
<dbReference type="EMBL" id="JAWDGP010004155">
    <property type="protein sequence ID" value="KAK3767365.1"/>
    <property type="molecule type" value="Genomic_DNA"/>
</dbReference>
<dbReference type="Proteomes" id="UP001283361">
    <property type="component" value="Unassembled WGS sequence"/>
</dbReference>
<comment type="caution">
    <text evidence="1">The sequence shown here is derived from an EMBL/GenBank/DDBJ whole genome shotgun (WGS) entry which is preliminary data.</text>
</comment>
<protein>
    <submittedName>
        <fullName evidence="1">Uncharacterized protein</fullName>
    </submittedName>
</protein>
<organism evidence="1 2">
    <name type="scientific">Elysia crispata</name>
    <name type="common">lettuce slug</name>
    <dbReference type="NCBI Taxonomy" id="231223"/>
    <lineage>
        <taxon>Eukaryota</taxon>
        <taxon>Metazoa</taxon>
        <taxon>Spiralia</taxon>
        <taxon>Lophotrochozoa</taxon>
        <taxon>Mollusca</taxon>
        <taxon>Gastropoda</taxon>
        <taxon>Heterobranchia</taxon>
        <taxon>Euthyneura</taxon>
        <taxon>Panpulmonata</taxon>
        <taxon>Sacoglossa</taxon>
        <taxon>Placobranchoidea</taxon>
        <taxon>Plakobranchidae</taxon>
        <taxon>Elysia</taxon>
    </lineage>
</organism>
<gene>
    <name evidence="1" type="ORF">RRG08_039181</name>
</gene>
<dbReference type="AlphaFoldDB" id="A0AAE0ZDS2"/>